<sequence length="471" mass="52751">MSTVQSKVPQGHILRRFFRSQIQEVPSKHKQAGAGRGYDFGWIYTSQDCHTYNACRSYDTLASQSESNTYYTPNTFYRNDRRAQETLRWLNAVVLDVDTKNGQNEGLILPDLLDRIGAAGLPQPSLIVRTPSGGFHVHFILDQPRKAYSNAVRHYQLLQRTMAEAIGADLQAIGAERFFRIPTDNNIIFQTDSTVSFDALNDWYWINHVDSRTSYSRASGHADLSGRGILKHPAFQALLQGVQVGARDRAAYTLALAFKVEGYSDEEAASKLHAWNELLDSPLPSWQIDKKIKSAYREGAKKGPKASFVTELSGIPFKYGSIWEPAKPREERKNSHFDEWENDIIQSLKVLPGNEIIDSQRKLAAYWGMSLSSFQHVIRSLMESERITVEVTGKGRAAKTIIRLVSGALEEAAERTKNNIAPATITNSLKTESLNVPDSNTLILDTVVGGSGLLVCRFMYVHFWLPGSDPP</sequence>
<reference evidence="2 3" key="1">
    <citation type="submission" date="2020-08" db="EMBL/GenBank/DDBJ databases">
        <title>A Genomic Blueprint of the Chicken Gut Microbiome.</title>
        <authorList>
            <person name="Gilroy R."/>
            <person name="Ravi A."/>
            <person name="Getino M."/>
            <person name="Pursley I."/>
            <person name="Horton D.L."/>
            <person name="Alikhan N.-F."/>
            <person name="Baker D."/>
            <person name="Gharbi K."/>
            <person name="Hall N."/>
            <person name="Watson M."/>
            <person name="Adriaenssens E.M."/>
            <person name="Foster-Nyarko E."/>
            <person name="Jarju S."/>
            <person name="Secka A."/>
            <person name="Antonio M."/>
            <person name="Oren A."/>
            <person name="Chaudhuri R."/>
            <person name="La Ragione R.M."/>
            <person name="Hildebrand F."/>
            <person name="Pallen M.J."/>
        </authorList>
    </citation>
    <scope>NUCLEOTIDE SEQUENCE [LARGE SCALE GENOMIC DNA]</scope>
    <source>
        <strain evidence="2 3">Sa2BVA9</strain>
    </source>
</reference>
<proteinExistence type="predicted"/>
<name>A0ABR8T634_9BACL</name>
<dbReference type="SUPFAM" id="SSF56747">
    <property type="entry name" value="Prim-pol domain"/>
    <property type="match status" value="1"/>
</dbReference>
<gene>
    <name evidence="2" type="ORF">H9647_24495</name>
</gene>
<feature type="domain" description="Primase C-terminal 1" evidence="1">
    <location>
        <begin position="238"/>
        <end position="298"/>
    </location>
</feature>
<dbReference type="InterPro" id="IPR014820">
    <property type="entry name" value="PriCT_1"/>
</dbReference>
<protein>
    <submittedName>
        <fullName evidence="2">Primase C-terminal domain-containing protein</fullName>
    </submittedName>
</protein>
<comment type="caution">
    <text evidence="2">The sequence shown here is derived from an EMBL/GenBank/DDBJ whole genome shotgun (WGS) entry which is preliminary data.</text>
</comment>
<dbReference type="EMBL" id="JACSQL010000024">
    <property type="protein sequence ID" value="MBD7971227.1"/>
    <property type="molecule type" value="Genomic_DNA"/>
</dbReference>
<organism evidence="2 3">
    <name type="scientific">Paenibacillus gallinarum</name>
    <dbReference type="NCBI Taxonomy" id="2762232"/>
    <lineage>
        <taxon>Bacteria</taxon>
        <taxon>Bacillati</taxon>
        <taxon>Bacillota</taxon>
        <taxon>Bacilli</taxon>
        <taxon>Bacillales</taxon>
        <taxon>Paenibacillaceae</taxon>
        <taxon>Paenibacillus</taxon>
    </lineage>
</organism>
<evidence type="ECO:0000259" key="1">
    <source>
        <dbReference type="Pfam" id="PF08708"/>
    </source>
</evidence>
<keyword evidence="3" id="KW-1185">Reference proteome</keyword>
<accession>A0ABR8T634</accession>
<dbReference type="Pfam" id="PF08708">
    <property type="entry name" value="PriCT_1"/>
    <property type="match status" value="1"/>
</dbReference>
<evidence type="ECO:0000313" key="3">
    <source>
        <dbReference type="Proteomes" id="UP000608071"/>
    </source>
</evidence>
<evidence type="ECO:0000313" key="2">
    <source>
        <dbReference type="EMBL" id="MBD7971227.1"/>
    </source>
</evidence>
<dbReference type="Proteomes" id="UP000608071">
    <property type="component" value="Unassembled WGS sequence"/>
</dbReference>